<evidence type="ECO:0000259" key="4">
    <source>
        <dbReference type="Pfam" id="PF02650"/>
    </source>
</evidence>
<dbReference type="InterPro" id="IPR039518">
    <property type="entry name" value="WhiA_LAGLIDADG_dom"/>
</dbReference>
<dbReference type="NCBIfam" id="TIGR00647">
    <property type="entry name" value="DNA_bind_WhiA"/>
    <property type="match status" value="1"/>
</dbReference>
<feature type="domain" description="Sporulation regulator WhiA C-terminal" evidence="4">
    <location>
        <begin position="197"/>
        <end position="281"/>
    </location>
</feature>
<keyword evidence="3" id="KW-0131">Cell cycle</keyword>
<protein>
    <submittedName>
        <fullName evidence="6">DNA-binding protein WhiA</fullName>
    </submittedName>
</protein>
<dbReference type="EMBL" id="CP040825">
    <property type="protein sequence ID" value="QCZ36784.1"/>
    <property type="molecule type" value="Genomic_DNA"/>
</dbReference>
<dbReference type="PANTHER" id="PTHR37307">
    <property type="entry name" value="CELL DIVISION PROTEIN WHIA-RELATED"/>
    <property type="match status" value="1"/>
</dbReference>
<dbReference type="KEGG" id="mnh:FG904_02055"/>
<dbReference type="InterPro" id="IPR023054">
    <property type="entry name" value="Sporulation_regulator_WhiA_C"/>
</dbReference>
<dbReference type="Proteomes" id="UP000305457">
    <property type="component" value="Chromosome"/>
</dbReference>
<dbReference type="OrthoDB" id="401278at2"/>
<gene>
    <name evidence="6" type="primary">whiA</name>
    <name evidence="6" type="ORF">FG904_02055</name>
</gene>
<evidence type="ECO:0000259" key="5">
    <source>
        <dbReference type="Pfam" id="PF14527"/>
    </source>
</evidence>
<dbReference type="GO" id="GO:0043937">
    <property type="term" value="P:regulation of sporulation"/>
    <property type="evidence" value="ECO:0007669"/>
    <property type="project" value="InterPro"/>
</dbReference>
<proteinExistence type="predicted"/>
<dbReference type="Gene3D" id="3.10.28.10">
    <property type="entry name" value="Homing endonucleases"/>
    <property type="match status" value="1"/>
</dbReference>
<dbReference type="AlphaFoldDB" id="A0A5B7XW93"/>
<dbReference type="InterPro" id="IPR003802">
    <property type="entry name" value="Sporulation_regulator_WhiA"/>
</dbReference>
<dbReference type="Pfam" id="PF14527">
    <property type="entry name" value="LAGLIDADG_WhiA"/>
    <property type="match status" value="1"/>
</dbReference>
<dbReference type="PANTHER" id="PTHR37307:SF1">
    <property type="entry name" value="CELL DIVISION PROTEIN WHIA-RELATED"/>
    <property type="match status" value="1"/>
</dbReference>
<accession>A0A5B7XW93</accession>
<sequence length="291" mass="34535">MKNMPKNSFSWEIKKEIINNISKKQEILTFVKGFLFCAPLDPESAYFYVQIKNPYIYEKFVRKLELAGINYKIKPKAKTILFVDSAQIDFDWNLNYNDYLTYFFAGLFCARGSISAKESTSYHLELKTNYLPHSEAVLNKLNNYDFNFSLSQRNDSYLIYIKNKDKIIEFLSAIGAKESWYKFQNIIIQRDFENMTNRINNIDIGNIEKIAISTMKYIENIQYVFDNDLADKFSDQQMLLFEIKDRNRWMSFPELCEELAKHDVVITKSGLNHWFRKLNKVVLDHQNKKQI</sequence>
<evidence type="ECO:0000256" key="2">
    <source>
        <dbReference type="ARBA" id="ARBA00023125"/>
    </source>
</evidence>
<organism evidence="6 7">
    <name type="scientific">Mycoplasma nasistruthionis</name>
    <dbReference type="NCBI Taxonomy" id="353852"/>
    <lineage>
        <taxon>Bacteria</taxon>
        <taxon>Bacillati</taxon>
        <taxon>Mycoplasmatota</taxon>
        <taxon>Mollicutes</taxon>
        <taxon>Mycoplasmataceae</taxon>
        <taxon>Mycoplasma</taxon>
    </lineage>
</organism>
<evidence type="ECO:0000313" key="7">
    <source>
        <dbReference type="Proteomes" id="UP000305457"/>
    </source>
</evidence>
<dbReference type="InterPro" id="IPR027434">
    <property type="entry name" value="Homing_endonucl"/>
</dbReference>
<dbReference type="Pfam" id="PF02650">
    <property type="entry name" value="HTH_WhiA"/>
    <property type="match status" value="1"/>
</dbReference>
<keyword evidence="2 6" id="KW-0238">DNA-binding</keyword>
<dbReference type="SUPFAM" id="SSF55608">
    <property type="entry name" value="Homing endonucleases"/>
    <property type="match status" value="1"/>
</dbReference>
<name>A0A5B7XW93_9MOLU</name>
<evidence type="ECO:0000256" key="3">
    <source>
        <dbReference type="ARBA" id="ARBA00023306"/>
    </source>
</evidence>
<reference evidence="6 7" key="1">
    <citation type="submission" date="2019-06" db="EMBL/GenBank/DDBJ databases">
        <title>Mycoplasma sp. 2F1A isolated from ostrich.</title>
        <authorList>
            <person name="Spergser J."/>
        </authorList>
    </citation>
    <scope>NUCLEOTIDE SEQUENCE [LARGE SCALE GENOMIC DNA]</scope>
    <source>
        <strain evidence="6 7">2F1A</strain>
    </source>
</reference>
<evidence type="ECO:0000256" key="1">
    <source>
        <dbReference type="ARBA" id="ARBA00022618"/>
    </source>
</evidence>
<dbReference type="GO" id="GO:0003677">
    <property type="term" value="F:DNA binding"/>
    <property type="evidence" value="ECO:0007669"/>
    <property type="project" value="UniProtKB-KW"/>
</dbReference>
<dbReference type="GO" id="GO:0051301">
    <property type="term" value="P:cell division"/>
    <property type="evidence" value="ECO:0007669"/>
    <property type="project" value="UniProtKB-KW"/>
</dbReference>
<dbReference type="RefSeq" id="WP_139592266.1">
    <property type="nucleotide sequence ID" value="NZ_CP040825.1"/>
</dbReference>
<feature type="domain" description="WhiA LAGLIDADG-like" evidence="5">
    <location>
        <begin position="101"/>
        <end position="192"/>
    </location>
</feature>
<evidence type="ECO:0000313" key="6">
    <source>
        <dbReference type="EMBL" id="QCZ36784.1"/>
    </source>
</evidence>
<keyword evidence="1" id="KW-0132">Cell division</keyword>